<feature type="chain" id="PRO_5015194828" evidence="1">
    <location>
        <begin position="20"/>
        <end position="85"/>
    </location>
</feature>
<reference evidence="3" key="1">
    <citation type="submission" date="2018-03" db="EMBL/GenBank/DDBJ databases">
        <title>Genome sequencing of Melaminivora sp. strain SC2-7.</title>
        <authorList>
            <person name="Kim S.-J."/>
            <person name="Heo J."/>
            <person name="Ahn J.-H."/>
            <person name="Kwon S.-W."/>
        </authorList>
    </citation>
    <scope>NUCLEOTIDE SEQUENCE [LARGE SCALE GENOMIC DNA]</scope>
    <source>
        <strain evidence="3">SC2-7</strain>
    </source>
</reference>
<dbReference type="AlphaFoldDB" id="A0A2P1NP12"/>
<dbReference type="Proteomes" id="UP000241829">
    <property type="component" value="Chromosome"/>
</dbReference>
<gene>
    <name evidence="2" type="ORF">C7H73_14700</name>
</gene>
<name>A0A2P1NP12_9BURK</name>
<dbReference type="PANTHER" id="PTHR38008">
    <property type="entry name" value="HEMOLYSIN-RELATED"/>
    <property type="match status" value="1"/>
</dbReference>
<keyword evidence="1" id="KW-0732">Signal</keyword>
<dbReference type="OrthoDB" id="148878at2"/>
<evidence type="ECO:0000313" key="2">
    <source>
        <dbReference type="EMBL" id="AVP58791.1"/>
    </source>
</evidence>
<dbReference type="PANTHER" id="PTHR38008:SF2">
    <property type="entry name" value="HEMOLYSIN"/>
    <property type="match status" value="1"/>
</dbReference>
<keyword evidence="3" id="KW-1185">Reference proteome</keyword>
<dbReference type="Pfam" id="PF03891">
    <property type="entry name" value="DUF333"/>
    <property type="match status" value="1"/>
</dbReference>
<evidence type="ECO:0000256" key="1">
    <source>
        <dbReference type="SAM" id="SignalP"/>
    </source>
</evidence>
<protein>
    <submittedName>
        <fullName evidence="2">DUF333 domain-containing protein</fullName>
    </submittedName>
</protein>
<dbReference type="EMBL" id="CP027792">
    <property type="protein sequence ID" value="AVP58791.1"/>
    <property type="molecule type" value="Genomic_DNA"/>
</dbReference>
<dbReference type="InterPro" id="IPR005590">
    <property type="entry name" value="DUF333"/>
</dbReference>
<dbReference type="RefSeq" id="WP_106847339.1">
    <property type="nucleotide sequence ID" value="NZ_CP027792.1"/>
</dbReference>
<dbReference type="KEGG" id="melm:C7H73_14700"/>
<evidence type="ECO:0000313" key="3">
    <source>
        <dbReference type="Proteomes" id="UP000241829"/>
    </source>
</evidence>
<proteinExistence type="predicted"/>
<accession>A0A2P1NP12</accession>
<sequence length="85" mass="8955">MTNPAASWTFFAASTVALAALAGCAAPPVPSPAVGMANPASVYCAQRGGRLEIVKRMGAEQGLCHLPDGTVVEEWELFRRDHSNQ</sequence>
<feature type="signal peptide" evidence="1">
    <location>
        <begin position="1"/>
        <end position="19"/>
    </location>
</feature>
<organism evidence="2 3">
    <name type="scientific">Pulveribacter suum</name>
    <dbReference type="NCBI Taxonomy" id="2116657"/>
    <lineage>
        <taxon>Bacteria</taxon>
        <taxon>Pseudomonadati</taxon>
        <taxon>Pseudomonadota</taxon>
        <taxon>Betaproteobacteria</taxon>
        <taxon>Burkholderiales</taxon>
        <taxon>Comamonadaceae</taxon>
        <taxon>Pulveribacter</taxon>
    </lineage>
</organism>